<protein>
    <submittedName>
        <fullName evidence="2">Uncharacterized protein</fullName>
    </submittedName>
</protein>
<feature type="compositionally biased region" description="Low complexity" evidence="1">
    <location>
        <begin position="43"/>
        <end position="61"/>
    </location>
</feature>
<feature type="compositionally biased region" description="Low complexity" evidence="1">
    <location>
        <begin position="160"/>
        <end position="172"/>
    </location>
</feature>
<dbReference type="EMBL" id="DF844168">
    <property type="protein sequence ID" value="GAT48034.1"/>
    <property type="molecule type" value="Genomic_DNA"/>
</dbReference>
<sequence>MLWRAENAKSTVHVAPPHRSCLFPPSPLRSFALAASRSPEPLPHLSPATSPSPAAIALPPATSPSPATIALHGVHRYSHASGIPPHLHRDTANVELSTSSIASPQSHLPQAREAPPLHHTTHCQVLDTASTTSAKPTSDLVYLQPRTRQVPLRSPRPHPASTSTCTASAHSTNTKNEHAPATGRVWVGCDE</sequence>
<name>A0ABQ0LA58_MYCCL</name>
<accession>A0ABQ0LA58</accession>
<feature type="region of interest" description="Disordered" evidence="1">
    <location>
        <begin position="146"/>
        <end position="179"/>
    </location>
</feature>
<dbReference type="Proteomes" id="UP000815677">
    <property type="component" value="Unassembled WGS sequence"/>
</dbReference>
<keyword evidence="3" id="KW-1185">Reference proteome</keyword>
<feature type="region of interest" description="Disordered" evidence="1">
    <location>
        <begin position="38"/>
        <end position="61"/>
    </location>
</feature>
<evidence type="ECO:0000313" key="2">
    <source>
        <dbReference type="EMBL" id="GAT48034.1"/>
    </source>
</evidence>
<gene>
    <name evidence="2" type="ORF">MCHLO_05470</name>
</gene>
<evidence type="ECO:0000256" key="1">
    <source>
        <dbReference type="SAM" id="MobiDB-lite"/>
    </source>
</evidence>
<proteinExistence type="predicted"/>
<reference evidence="2" key="1">
    <citation type="submission" date="2014-09" db="EMBL/GenBank/DDBJ databases">
        <title>Genome sequence of the luminous mushroom Mycena chlorophos for searching fungal bioluminescence genes.</title>
        <authorList>
            <person name="Tanaka Y."/>
            <person name="Kasuga D."/>
            <person name="Oba Y."/>
            <person name="Hase S."/>
            <person name="Sato K."/>
            <person name="Oba Y."/>
            <person name="Sakakibara Y."/>
        </authorList>
    </citation>
    <scope>NUCLEOTIDE SEQUENCE</scope>
</reference>
<evidence type="ECO:0000313" key="3">
    <source>
        <dbReference type="Proteomes" id="UP000815677"/>
    </source>
</evidence>
<organism evidence="2 3">
    <name type="scientific">Mycena chlorophos</name>
    <name type="common">Agaric fungus</name>
    <name type="synonym">Agaricus chlorophos</name>
    <dbReference type="NCBI Taxonomy" id="658473"/>
    <lineage>
        <taxon>Eukaryota</taxon>
        <taxon>Fungi</taxon>
        <taxon>Dikarya</taxon>
        <taxon>Basidiomycota</taxon>
        <taxon>Agaricomycotina</taxon>
        <taxon>Agaricomycetes</taxon>
        <taxon>Agaricomycetidae</taxon>
        <taxon>Agaricales</taxon>
        <taxon>Marasmiineae</taxon>
        <taxon>Mycenaceae</taxon>
        <taxon>Mycena</taxon>
    </lineage>
</organism>